<protein>
    <submittedName>
        <fullName evidence="1">Carboxymuconolactone decarboxylase family protein</fullName>
    </submittedName>
</protein>
<gene>
    <name evidence="1" type="ORF">FGL95_03480</name>
</gene>
<reference evidence="1 2" key="1">
    <citation type="submission" date="2019-05" db="EMBL/GenBank/DDBJ databases">
        <authorList>
            <person name="Lee S.D."/>
        </authorList>
    </citation>
    <scope>NUCLEOTIDE SEQUENCE [LARGE SCALE GENOMIC DNA]</scope>
    <source>
        <strain evidence="1 2">YC2-7</strain>
    </source>
</reference>
<proteinExistence type="predicted"/>
<dbReference type="PANTHER" id="PTHR34846:SF5">
    <property type="entry name" value="CARBOXYMUCONOLACTONE DECARBOXYLASE-LIKE DOMAIN-CONTAINING PROTEIN"/>
    <property type="match status" value="1"/>
</dbReference>
<dbReference type="PANTHER" id="PTHR34846">
    <property type="entry name" value="4-CARBOXYMUCONOLACTONE DECARBOXYLASE FAMILY PROTEIN (AFU_ORTHOLOGUE AFUA_6G11590)"/>
    <property type="match status" value="1"/>
</dbReference>
<dbReference type="InterPro" id="IPR029032">
    <property type="entry name" value="AhpD-like"/>
</dbReference>
<reference evidence="1 2" key="2">
    <citation type="submission" date="2020-06" db="EMBL/GenBank/DDBJ databases">
        <title>Antribacter stalactiti gen. nov., sp. nov., a new member of the family Nacardiaceae isolated from a cave.</title>
        <authorList>
            <person name="Kim I.S."/>
        </authorList>
    </citation>
    <scope>NUCLEOTIDE SEQUENCE [LARGE SCALE GENOMIC DNA]</scope>
    <source>
        <strain evidence="1 2">YC2-7</strain>
    </source>
</reference>
<evidence type="ECO:0000313" key="2">
    <source>
        <dbReference type="Proteomes" id="UP000535543"/>
    </source>
</evidence>
<dbReference type="Gene3D" id="1.20.1290.10">
    <property type="entry name" value="AhpD-like"/>
    <property type="match status" value="1"/>
</dbReference>
<comment type="caution">
    <text evidence="1">The sequence shown here is derived from an EMBL/GenBank/DDBJ whole genome shotgun (WGS) entry which is preliminary data.</text>
</comment>
<dbReference type="AlphaFoldDB" id="A0A848K8X2"/>
<dbReference type="SUPFAM" id="SSF69118">
    <property type="entry name" value="AhpD-like"/>
    <property type="match status" value="1"/>
</dbReference>
<organism evidence="1 2">
    <name type="scientific">Antrihabitans stalactiti</name>
    <dbReference type="NCBI Taxonomy" id="2584121"/>
    <lineage>
        <taxon>Bacteria</taxon>
        <taxon>Bacillati</taxon>
        <taxon>Actinomycetota</taxon>
        <taxon>Actinomycetes</taxon>
        <taxon>Mycobacteriales</taxon>
        <taxon>Nocardiaceae</taxon>
        <taxon>Antrihabitans</taxon>
    </lineage>
</organism>
<dbReference type="RefSeq" id="WP_169584790.1">
    <property type="nucleotide sequence ID" value="NZ_VCQU01000001.1"/>
</dbReference>
<keyword evidence="2" id="KW-1185">Reference proteome</keyword>
<dbReference type="EMBL" id="VCQU01000001">
    <property type="protein sequence ID" value="NMN94096.1"/>
    <property type="molecule type" value="Genomic_DNA"/>
</dbReference>
<name>A0A848K8X2_9NOCA</name>
<dbReference type="Proteomes" id="UP000535543">
    <property type="component" value="Unassembled WGS sequence"/>
</dbReference>
<evidence type="ECO:0000313" key="1">
    <source>
        <dbReference type="EMBL" id="NMN94096.1"/>
    </source>
</evidence>
<sequence length="192" mass="21400">MVRIAPVEPPYEPAVTDMLSKWMPPGNDGIEPLALFRVLAIHSDLFGRMRPLGAGLLGKPRLTVRERELLIARTTARSGAGYEWGVHVTSFARPQVGLSEAQIRSTAVGSPDDDVWDDEHDRAVLRLADELHETTSISDETMRVLRERWSDDLLLEAVICCGWYRLLSGVINVADLESETWAEPFPLAVSPR</sequence>
<accession>A0A848K8X2</accession>